<feature type="non-terminal residue" evidence="1">
    <location>
        <position position="61"/>
    </location>
</feature>
<name>A0A445HNV3_GLYSO</name>
<sequence length="61" mass="6920">VIFISDSMTTISYLRSSPEKVEEDTKAMIFIYKKLRFLSQTVMAGILDRKSADSSDRVADN</sequence>
<feature type="non-terminal residue" evidence="1">
    <location>
        <position position="1"/>
    </location>
</feature>
<evidence type="ECO:0000313" key="2">
    <source>
        <dbReference type="Proteomes" id="UP000289340"/>
    </source>
</evidence>
<reference evidence="1 2" key="1">
    <citation type="submission" date="2018-09" db="EMBL/GenBank/DDBJ databases">
        <title>A high-quality reference genome of wild soybean provides a powerful tool to mine soybean genomes.</title>
        <authorList>
            <person name="Xie M."/>
            <person name="Chung C.Y.L."/>
            <person name="Li M.-W."/>
            <person name="Wong F.-L."/>
            <person name="Chan T.-F."/>
            <person name="Lam H.-M."/>
        </authorList>
    </citation>
    <scope>NUCLEOTIDE SEQUENCE [LARGE SCALE GENOMIC DNA]</scope>
    <source>
        <strain evidence="2">cv. W05</strain>
        <tissue evidence="1">Hypocotyl of etiolated seedlings</tissue>
    </source>
</reference>
<dbReference type="Proteomes" id="UP000289340">
    <property type="component" value="Chromosome 12"/>
</dbReference>
<keyword evidence="2" id="KW-1185">Reference proteome</keyword>
<gene>
    <name evidence="1" type="ORF">D0Y65_034073</name>
</gene>
<comment type="caution">
    <text evidence="1">The sequence shown here is derived from an EMBL/GenBank/DDBJ whole genome shotgun (WGS) entry which is preliminary data.</text>
</comment>
<protein>
    <submittedName>
        <fullName evidence="1">Uncharacterized protein</fullName>
    </submittedName>
</protein>
<organism evidence="1 2">
    <name type="scientific">Glycine soja</name>
    <name type="common">Wild soybean</name>
    <dbReference type="NCBI Taxonomy" id="3848"/>
    <lineage>
        <taxon>Eukaryota</taxon>
        <taxon>Viridiplantae</taxon>
        <taxon>Streptophyta</taxon>
        <taxon>Embryophyta</taxon>
        <taxon>Tracheophyta</taxon>
        <taxon>Spermatophyta</taxon>
        <taxon>Magnoliopsida</taxon>
        <taxon>eudicotyledons</taxon>
        <taxon>Gunneridae</taxon>
        <taxon>Pentapetalae</taxon>
        <taxon>rosids</taxon>
        <taxon>fabids</taxon>
        <taxon>Fabales</taxon>
        <taxon>Fabaceae</taxon>
        <taxon>Papilionoideae</taxon>
        <taxon>50 kb inversion clade</taxon>
        <taxon>NPAAA clade</taxon>
        <taxon>indigoferoid/millettioid clade</taxon>
        <taxon>Phaseoleae</taxon>
        <taxon>Glycine</taxon>
        <taxon>Glycine subgen. Soja</taxon>
    </lineage>
</organism>
<evidence type="ECO:0000313" key="1">
    <source>
        <dbReference type="EMBL" id="RZB75467.1"/>
    </source>
</evidence>
<accession>A0A445HNV3</accession>
<proteinExistence type="predicted"/>
<dbReference type="EMBL" id="QZWG01000012">
    <property type="protein sequence ID" value="RZB75467.1"/>
    <property type="molecule type" value="Genomic_DNA"/>
</dbReference>
<dbReference type="AlphaFoldDB" id="A0A445HNV3"/>